<feature type="region of interest" description="Disordered" evidence="1">
    <location>
        <begin position="107"/>
        <end position="133"/>
    </location>
</feature>
<protein>
    <submittedName>
        <fullName evidence="2">Uncharacterized protein</fullName>
    </submittedName>
</protein>
<evidence type="ECO:0000313" key="3">
    <source>
        <dbReference type="Proteomes" id="UP001642464"/>
    </source>
</evidence>
<reference evidence="2 3" key="1">
    <citation type="submission" date="2024-02" db="EMBL/GenBank/DDBJ databases">
        <authorList>
            <person name="Chen Y."/>
            <person name="Shah S."/>
            <person name="Dougan E. K."/>
            <person name="Thang M."/>
            <person name="Chan C."/>
        </authorList>
    </citation>
    <scope>NUCLEOTIDE SEQUENCE [LARGE SCALE GENOMIC DNA]</scope>
</reference>
<feature type="region of interest" description="Disordered" evidence="1">
    <location>
        <begin position="30"/>
        <end position="52"/>
    </location>
</feature>
<gene>
    <name evidence="2" type="ORF">SCF082_LOCUS15979</name>
</gene>
<sequence>MLRKGKEIALQAKESTNFLVNSLRAKYSSWSEGGSYPSDLPSGQPFRPSGQLVSGQVVSGQVVSGQVVGSNFGGFEAGGYGAKDWPSQTSNGWPSFVPWMLQEVHSQPRSPWDTAEVRRTQPLEHRSGRSPWS</sequence>
<dbReference type="Proteomes" id="UP001642464">
    <property type="component" value="Unassembled WGS sequence"/>
</dbReference>
<name>A0ABP0KA12_9DINO</name>
<keyword evidence="3" id="KW-1185">Reference proteome</keyword>
<feature type="compositionally biased region" description="Basic and acidic residues" evidence="1">
    <location>
        <begin position="115"/>
        <end position="127"/>
    </location>
</feature>
<dbReference type="EMBL" id="CAXAMM010010269">
    <property type="protein sequence ID" value="CAK9022914.1"/>
    <property type="molecule type" value="Genomic_DNA"/>
</dbReference>
<accession>A0ABP0KA12</accession>
<proteinExistence type="predicted"/>
<comment type="caution">
    <text evidence="2">The sequence shown here is derived from an EMBL/GenBank/DDBJ whole genome shotgun (WGS) entry which is preliminary data.</text>
</comment>
<evidence type="ECO:0000313" key="2">
    <source>
        <dbReference type="EMBL" id="CAK9022914.1"/>
    </source>
</evidence>
<organism evidence="2 3">
    <name type="scientific">Durusdinium trenchii</name>
    <dbReference type="NCBI Taxonomy" id="1381693"/>
    <lineage>
        <taxon>Eukaryota</taxon>
        <taxon>Sar</taxon>
        <taxon>Alveolata</taxon>
        <taxon>Dinophyceae</taxon>
        <taxon>Suessiales</taxon>
        <taxon>Symbiodiniaceae</taxon>
        <taxon>Durusdinium</taxon>
    </lineage>
</organism>
<evidence type="ECO:0000256" key="1">
    <source>
        <dbReference type="SAM" id="MobiDB-lite"/>
    </source>
</evidence>